<organism evidence="1 2">
    <name type="scientific">Sphingobacterium spiritivorum ATCC 33300</name>
    <dbReference type="NCBI Taxonomy" id="525372"/>
    <lineage>
        <taxon>Bacteria</taxon>
        <taxon>Pseudomonadati</taxon>
        <taxon>Bacteroidota</taxon>
        <taxon>Sphingobacteriia</taxon>
        <taxon>Sphingobacteriales</taxon>
        <taxon>Sphingobacteriaceae</taxon>
        <taxon>Sphingobacterium</taxon>
    </lineage>
</organism>
<dbReference type="Proteomes" id="UP000006241">
    <property type="component" value="Unassembled WGS sequence"/>
</dbReference>
<comment type="caution">
    <text evidence="1">The sequence shown here is derived from an EMBL/GenBank/DDBJ whole genome shotgun (WGS) entry which is preliminary data.</text>
</comment>
<dbReference type="AlphaFoldDB" id="C2FVF5"/>
<evidence type="ECO:0000313" key="1">
    <source>
        <dbReference type="EMBL" id="EEI93013.1"/>
    </source>
</evidence>
<evidence type="ECO:0000313" key="2">
    <source>
        <dbReference type="Proteomes" id="UP000006241"/>
    </source>
</evidence>
<proteinExistence type="predicted"/>
<name>C2FVF5_SPHSI</name>
<protein>
    <submittedName>
        <fullName evidence="1">Uncharacterized protein</fullName>
    </submittedName>
</protein>
<dbReference type="EMBL" id="ACHB01000033">
    <property type="protein sequence ID" value="EEI93013.1"/>
    <property type="molecule type" value="Genomic_DNA"/>
</dbReference>
<reference evidence="1 2" key="1">
    <citation type="submission" date="2009-01" db="EMBL/GenBank/DDBJ databases">
        <authorList>
            <person name="Qin X."/>
            <person name="Bachman B."/>
            <person name="Battles P."/>
            <person name="Bell A."/>
            <person name="Bess C."/>
            <person name="Bickham C."/>
            <person name="Chaboub L."/>
            <person name="Chen D."/>
            <person name="Coyle M."/>
            <person name="Deiros D.R."/>
            <person name="Dinh H."/>
            <person name="Forbes L."/>
            <person name="Fowler G."/>
            <person name="Francisco L."/>
            <person name="Fu Q."/>
            <person name="Gubbala S."/>
            <person name="Hale W."/>
            <person name="Han Y."/>
            <person name="Hemphill L."/>
            <person name="Highlander S.K."/>
            <person name="Hirani K."/>
            <person name="Hogues M."/>
            <person name="Jackson L."/>
            <person name="Jakkamsetti A."/>
            <person name="Javaid M."/>
            <person name="Jiang H."/>
            <person name="Korchina V."/>
            <person name="Kovar C."/>
            <person name="Lara F."/>
            <person name="Lee S."/>
            <person name="Mata R."/>
            <person name="Mathew T."/>
            <person name="Moen C."/>
            <person name="Morales K."/>
            <person name="Munidasa M."/>
            <person name="Nazareth L."/>
            <person name="Ngo R."/>
            <person name="Nguyen L."/>
            <person name="Okwuonu G."/>
            <person name="Ongeri F."/>
            <person name="Patil S."/>
            <person name="Petrosino J."/>
            <person name="Pham C."/>
            <person name="Pham P."/>
            <person name="Pu L.-L."/>
            <person name="Puazo M."/>
            <person name="Raj R."/>
            <person name="Reid J."/>
            <person name="Rouhana J."/>
            <person name="Saada N."/>
            <person name="Shang Y."/>
            <person name="Simmons D."/>
            <person name="Thornton R."/>
            <person name="Warren J."/>
            <person name="Weissenberger G."/>
            <person name="Zhang J."/>
            <person name="Zhang L."/>
            <person name="Zhou C."/>
            <person name="Zhu D."/>
            <person name="Muzny D."/>
            <person name="Worley K."/>
            <person name="Gibbs R."/>
        </authorList>
    </citation>
    <scope>NUCLEOTIDE SEQUENCE [LARGE SCALE GENOMIC DNA]</scope>
    <source>
        <strain evidence="1 2">ATCC 33300</strain>
    </source>
</reference>
<accession>C2FVF5</accession>
<gene>
    <name evidence="1" type="ORF">HMPREF0765_1311</name>
</gene>
<sequence>MLINKRGVKREKLGIPDQMAFIEKSEGRGVSVRRVYKYKQNTAEKQISCTSADTYPLS</sequence>
<dbReference type="HOGENOM" id="CLU_2976959_0_0_10"/>